<sequence>MSERKPIEVGSFVPDFTLKNQHGNEVSLASLKGRNVILSFHPLAWTPVCRDQMKELDLNFDLFVSMNTVPLGFSVDSLPCKTAWAEAIGLESLQILSDFWPHGAVAQSLGLFRDSHGISERANVIVNGEGVVVFVKVYPIRQLPDIEEIVAFVREYTGTEVSGDVEVQHCMKTETGTTCIDDGRNRGINATGK</sequence>
<keyword evidence="4" id="KW-1185">Reference proteome</keyword>
<dbReference type="GO" id="GO:0016491">
    <property type="term" value="F:oxidoreductase activity"/>
    <property type="evidence" value="ECO:0007669"/>
    <property type="project" value="InterPro"/>
</dbReference>
<organism evidence="3 4">
    <name type="scientific">Aminithiophilus ramosus</name>
    <dbReference type="NCBI Taxonomy" id="3029084"/>
    <lineage>
        <taxon>Bacteria</taxon>
        <taxon>Thermotogati</taxon>
        <taxon>Synergistota</taxon>
        <taxon>Synergistia</taxon>
        <taxon>Synergistales</taxon>
        <taxon>Aminithiophilaceae</taxon>
        <taxon>Aminithiophilus</taxon>
    </lineage>
</organism>
<dbReference type="Pfam" id="PF00578">
    <property type="entry name" value="AhpC-TSA"/>
    <property type="match status" value="1"/>
</dbReference>
<dbReference type="EMBL" id="CP072943">
    <property type="protein sequence ID" value="QTX33176.1"/>
    <property type="molecule type" value="Genomic_DNA"/>
</dbReference>
<gene>
    <name evidence="3" type="ORF">KAR29_04565</name>
</gene>
<reference evidence="4" key="1">
    <citation type="submission" date="2021-04" db="EMBL/GenBank/DDBJ databases">
        <title>A novel Synergistetes isolate from a pyrite-forming mixed culture.</title>
        <authorList>
            <person name="Bunk B."/>
            <person name="Sproer C."/>
            <person name="Spring S."/>
            <person name="Pester M."/>
        </authorList>
    </citation>
    <scope>NUCLEOTIDE SEQUENCE [LARGE SCALE GENOMIC DNA]</scope>
    <source>
        <strain evidence="4">J.5.4.2-T.3.5.2</strain>
    </source>
</reference>
<dbReference type="KEGG" id="aram:KAR29_04565"/>
<dbReference type="InterPro" id="IPR013766">
    <property type="entry name" value="Thioredoxin_domain"/>
</dbReference>
<dbReference type="InterPro" id="IPR050455">
    <property type="entry name" value="Tpx_Peroxidase_subfamily"/>
</dbReference>
<keyword evidence="1" id="KW-0676">Redox-active center</keyword>
<protein>
    <submittedName>
        <fullName evidence="3">Redoxin domain-containing protein</fullName>
    </submittedName>
</protein>
<dbReference type="RefSeq" id="WP_274374453.1">
    <property type="nucleotide sequence ID" value="NZ_CP072943.1"/>
</dbReference>
<dbReference type="Proteomes" id="UP000671879">
    <property type="component" value="Chromosome"/>
</dbReference>
<feature type="domain" description="Thioredoxin" evidence="2">
    <location>
        <begin position="7"/>
        <end position="158"/>
    </location>
</feature>
<dbReference type="PANTHER" id="PTHR43110:SF1">
    <property type="entry name" value="THIOL PEROXIDASE"/>
    <property type="match status" value="1"/>
</dbReference>
<dbReference type="Gene3D" id="3.40.30.10">
    <property type="entry name" value="Glutaredoxin"/>
    <property type="match status" value="1"/>
</dbReference>
<proteinExistence type="predicted"/>
<dbReference type="InterPro" id="IPR000866">
    <property type="entry name" value="AhpC/TSA"/>
</dbReference>
<evidence type="ECO:0000313" key="3">
    <source>
        <dbReference type="EMBL" id="QTX33176.1"/>
    </source>
</evidence>
<accession>A0A9Q7EZP8</accession>
<dbReference type="SUPFAM" id="SSF52833">
    <property type="entry name" value="Thioredoxin-like"/>
    <property type="match status" value="1"/>
</dbReference>
<dbReference type="InterPro" id="IPR036249">
    <property type="entry name" value="Thioredoxin-like_sf"/>
</dbReference>
<evidence type="ECO:0000256" key="1">
    <source>
        <dbReference type="ARBA" id="ARBA00023284"/>
    </source>
</evidence>
<dbReference type="PROSITE" id="PS51352">
    <property type="entry name" value="THIOREDOXIN_2"/>
    <property type="match status" value="1"/>
</dbReference>
<name>A0A9Q7EZP8_9BACT</name>
<evidence type="ECO:0000259" key="2">
    <source>
        <dbReference type="PROSITE" id="PS51352"/>
    </source>
</evidence>
<dbReference type="GO" id="GO:0016209">
    <property type="term" value="F:antioxidant activity"/>
    <property type="evidence" value="ECO:0007669"/>
    <property type="project" value="InterPro"/>
</dbReference>
<dbReference type="AlphaFoldDB" id="A0A9Q7EZP8"/>
<dbReference type="PANTHER" id="PTHR43110">
    <property type="entry name" value="THIOL PEROXIDASE"/>
    <property type="match status" value="1"/>
</dbReference>
<evidence type="ECO:0000313" key="4">
    <source>
        <dbReference type="Proteomes" id="UP000671879"/>
    </source>
</evidence>